<keyword evidence="4" id="KW-1185">Reference proteome</keyword>
<feature type="compositionally biased region" description="Acidic residues" evidence="1">
    <location>
        <begin position="31"/>
        <end position="44"/>
    </location>
</feature>
<dbReference type="Gene3D" id="3.40.390.10">
    <property type="entry name" value="Collagenase (Catalytic Domain)"/>
    <property type="match status" value="1"/>
</dbReference>
<dbReference type="GO" id="GO:0008237">
    <property type="term" value="F:metallopeptidase activity"/>
    <property type="evidence" value="ECO:0007669"/>
    <property type="project" value="InterPro"/>
</dbReference>
<protein>
    <recommendedName>
        <fullName evidence="5">Peptidase M43 pregnancy-associated plasma-A domain-containing protein</fullName>
    </recommendedName>
</protein>
<feature type="chain" id="PRO_5021189631" description="Peptidase M43 pregnancy-associated plasma-A domain-containing protein" evidence="2">
    <location>
        <begin position="21"/>
        <end position="592"/>
    </location>
</feature>
<dbReference type="PROSITE" id="PS51257">
    <property type="entry name" value="PROKAR_LIPOPROTEIN"/>
    <property type="match status" value="1"/>
</dbReference>
<dbReference type="Proteomes" id="UP000315995">
    <property type="component" value="Chromosome"/>
</dbReference>
<dbReference type="SUPFAM" id="SSF55486">
    <property type="entry name" value="Metalloproteases ('zincins'), catalytic domain"/>
    <property type="match status" value="2"/>
</dbReference>
<evidence type="ECO:0000256" key="1">
    <source>
        <dbReference type="SAM" id="MobiDB-lite"/>
    </source>
</evidence>
<evidence type="ECO:0000256" key="2">
    <source>
        <dbReference type="SAM" id="SignalP"/>
    </source>
</evidence>
<feature type="signal peptide" evidence="2">
    <location>
        <begin position="1"/>
        <end position="20"/>
    </location>
</feature>
<dbReference type="RefSeq" id="WP_141196883.1">
    <property type="nucleotide sequence ID" value="NZ_CP041186.1"/>
</dbReference>
<organism evidence="3 4">
    <name type="scientific">Persicimonas caeni</name>
    <dbReference type="NCBI Taxonomy" id="2292766"/>
    <lineage>
        <taxon>Bacteria</taxon>
        <taxon>Deltaproteobacteria</taxon>
        <taxon>Bradymonadales</taxon>
        <taxon>Bradymonadaceae</taxon>
        <taxon>Persicimonas</taxon>
    </lineage>
</organism>
<gene>
    <name evidence="3" type="ORF">FIV42_06480</name>
</gene>
<reference evidence="3 4" key="1">
    <citation type="submission" date="2019-06" db="EMBL/GenBank/DDBJ databases">
        <title>Persicimonas caeni gen. nov., sp. nov., a predatory bacterium isolated from solar saltern.</title>
        <authorList>
            <person name="Wang S."/>
        </authorList>
    </citation>
    <scope>NUCLEOTIDE SEQUENCE [LARGE SCALE GENOMIC DNA]</scope>
    <source>
        <strain evidence="3 4">YN101</strain>
    </source>
</reference>
<accession>A0A4Y6PQ40</accession>
<feature type="region of interest" description="Disordered" evidence="1">
    <location>
        <begin position="30"/>
        <end position="51"/>
    </location>
</feature>
<proteinExistence type="predicted"/>
<sequence>MRLKLFSMLAALLMLSAACGGDDSNQGGFDLSDDTDLNGEDAGEFDVGPADAEPNGADLGAACMANGDCADGRCVTGDPFDGGYCTTTDGCQFDTDCPNGSSCTSSPQGAICAERCGSDDECREGYTCQDSLASPYDVCLPYIEPTGLDDGEACRSDDECRGGTCIPHPRWPDGYCTTLDCETQDDCARGDYDNRCLRGGQNYNLCVRMCGSNEDCREGYVCELIGGGEGFCAPDRSVQLGLDNTDEYPYEITCGLASQDGTLSIDYEIAADTVSYMITPIARDGQNLLPDSITLPDGSAVTFNGANGFQTIPAQLFGFVNPLVMPAIEAFSDQLQSGAHTLALETNSQDMCYYLLEESTFGTTIDFNIYIVGVPGLDASSAANEPAMQETLQWFETIYQQAGIEIGEVRFHDVTGDDADAYRIIRSEADLQNLVATSKKPEGGYDGVLSANIFFVESMQLGGVGGGRGAIGVSQGLPGAAALHGTPSSGVVFTSEYMGQRFQDRDGQVVDGNKLTGIVLAHEIGHYLGLFHTSEQFGQGYDPLDDTPQCTSGFPDDCPDIDNLMFPLAGISHTEVTAQQTHVIKANPLTKD</sequence>
<dbReference type="EMBL" id="CP041186">
    <property type="protein sequence ID" value="QDG50390.1"/>
    <property type="molecule type" value="Genomic_DNA"/>
</dbReference>
<evidence type="ECO:0000313" key="4">
    <source>
        <dbReference type="Proteomes" id="UP000315995"/>
    </source>
</evidence>
<dbReference type="AlphaFoldDB" id="A0A4Y6PQ40"/>
<evidence type="ECO:0008006" key="5">
    <source>
        <dbReference type="Google" id="ProtNLM"/>
    </source>
</evidence>
<name>A0A4Y6PQ40_PERCE</name>
<dbReference type="InterPro" id="IPR024079">
    <property type="entry name" value="MetalloPept_cat_dom_sf"/>
</dbReference>
<keyword evidence="2" id="KW-0732">Signal</keyword>
<evidence type="ECO:0000313" key="3">
    <source>
        <dbReference type="EMBL" id="QDG50390.1"/>
    </source>
</evidence>